<evidence type="ECO:0000313" key="1">
    <source>
        <dbReference type="EMBL" id="MFL4469880.1"/>
    </source>
</evidence>
<protein>
    <submittedName>
        <fullName evidence="1">Uncharacterized protein</fullName>
    </submittedName>
</protein>
<evidence type="ECO:0000313" key="2">
    <source>
        <dbReference type="Proteomes" id="UP001627408"/>
    </source>
</evidence>
<name>A0ABW8USN2_9RHOB</name>
<dbReference type="EMBL" id="JBHDIY010000002">
    <property type="protein sequence ID" value="MFL4469880.1"/>
    <property type="molecule type" value="Genomic_DNA"/>
</dbReference>
<organism evidence="1 2">
    <name type="scientific">Tateyamaria armeniaca</name>
    <dbReference type="NCBI Taxonomy" id="2518930"/>
    <lineage>
        <taxon>Bacteria</taxon>
        <taxon>Pseudomonadati</taxon>
        <taxon>Pseudomonadota</taxon>
        <taxon>Alphaproteobacteria</taxon>
        <taxon>Rhodobacterales</taxon>
        <taxon>Roseobacteraceae</taxon>
        <taxon>Tateyamaria</taxon>
    </lineage>
</organism>
<comment type="caution">
    <text evidence="1">The sequence shown here is derived from an EMBL/GenBank/DDBJ whole genome shotgun (WGS) entry which is preliminary data.</text>
</comment>
<proteinExistence type="predicted"/>
<accession>A0ABW8USN2</accession>
<dbReference type="Proteomes" id="UP001627408">
    <property type="component" value="Unassembled WGS sequence"/>
</dbReference>
<dbReference type="RefSeq" id="WP_407591776.1">
    <property type="nucleotide sequence ID" value="NZ_JBHDIY010000002.1"/>
</dbReference>
<reference evidence="1 2" key="1">
    <citation type="submission" date="2024-08" db="EMBL/GenBank/DDBJ databases">
        <title>Tateyamaria sp. nov., isolated from marine algae.</title>
        <authorList>
            <person name="Choi B.J."/>
            <person name="Kim J.M."/>
            <person name="Lee J.K."/>
            <person name="Choi D.G."/>
            <person name="Bayburt H."/>
            <person name="Baek J.H."/>
            <person name="Han D.M."/>
            <person name="Jeon C.O."/>
        </authorList>
    </citation>
    <scope>NUCLEOTIDE SEQUENCE [LARGE SCALE GENOMIC DNA]</scope>
    <source>
        <strain evidence="1 2">KMU-156</strain>
    </source>
</reference>
<sequence>MFSLTRTPVLLMIAFVAGLMFERSQTADACAGAGGKMHDGVCWNE</sequence>
<gene>
    <name evidence="1" type="ORF">ACERZ8_08395</name>
</gene>
<keyword evidence="2" id="KW-1185">Reference proteome</keyword>